<dbReference type="InParanoid" id="A0A2J6T4L9"/>
<accession>A0A2J6T4L9</accession>
<dbReference type="GeneID" id="36595089"/>
<evidence type="ECO:0000259" key="1">
    <source>
        <dbReference type="Pfam" id="PF06985"/>
    </source>
</evidence>
<dbReference type="InterPro" id="IPR010730">
    <property type="entry name" value="HET"/>
</dbReference>
<dbReference type="Pfam" id="PF06985">
    <property type="entry name" value="HET"/>
    <property type="match status" value="1"/>
</dbReference>
<sequence length="662" mass="74208">MVEHDLEANEADCELPPIGLCETCRSINIQALASSRGFKHLAAGSALQQSAERCSLCQHLAHYTKQAAGLHNGKHFAEGCTVRLKLKRYCAEVAGSSFGAVAEILFDDYKPVHFQHDFFAVNTTTKVDPAIAFGVLPIIHVTKTSSKKSFGTARSWINNCLKYHPQCSQSFLKSNSSDQPRRLVELHPASCPSPNNSIRLIELSDTSRCPKYIALSYCWGYRKSYTTTKDNVGLHMHQIPYAKLPATLKDAVLICKKLGMKYLWIDALCIIQDCSIDIGNEVAKMAMIYHKAWLTVSVDISKASTEGCFNDVRKRNLLTLEDGVGFKAEISTVLDNGSKSRLCLFAPVATFSNPDTIQATALTARAWTFQEQVLSRRVLHYTAYGLVWECRAGFISQDNILHWDRSADTLPRLPMKLSALSNIEILHVWYNEILTMSYSLRKLTFASDKLPAISAVATLFQQHLQSPYLAGIWLKNIEIGLSWQIFGRPKSKDLENSHPSWSWISRTGIVTWPISKYHLDDEFITLIEIESFNISLKNRDVPLGSVTSGTLVILGSLKLLRVRKIPAEDERYIRYELFDERARRKLGEAVLDFDIEDEMEFHCLALFSRVSNLSLGFLVSFLLLSPISGKPGVYTRSGVAQIDEVGSWKSLGSHKTSRITLS</sequence>
<dbReference type="OrthoDB" id="3540829at2759"/>
<dbReference type="PANTHER" id="PTHR33112:SF16">
    <property type="entry name" value="HETEROKARYON INCOMPATIBILITY DOMAIN-CONTAINING PROTEIN"/>
    <property type="match status" value="1"/>
</dbReference>
<dbReference type="EMBL" id="KZ613838">
    <property type="protein sequence ID" value="PMD57965.1"/>
    <property type="molecule type" value="Genomic_DNA"/>
</dbReference>
<feature type="domain" description="Heterokaryon incompatibility" evidence="1">
    <location>
        <begin position="212"/>
        <end position="371"/>
    </location>
</feature>
<name>A0A2J6T4L9_9HELO</name>
<keyword evidence="3" id="KW-1185">Reference proteome</keyword>
<dbReference type="RefSeq" id="XP_024734869.1">
    <property type="nucleotide sequence ID" value="XM_024887013.1"/>
</dbReference>
<gene>
    <name evidence="2" type="ORF">K444DRAFT_664854</name>
</gene>
<proteinExistence type="predicted"/>
<evidence type="ECO:0000313" key="2">
    <source>
        <dbReference type="EMBL" id="PMD57965.1"/>
    </source>
</evidence>
<dbReference type="Proteomes" id="UP000235371">
    <property type="component" value="Unassembled WGS sequence"/>
</dbReference>
<dbReference type="PANTHER" id="PTHR33112">
    <property type="entry name" value="DOMAIN PROTEIN, PUTATIVE-RELATED"/>
    <property type="match status" value="1"/>
</dbReference>
<dbReference type="STRING" id="1095630.A0A2J6T4L9"/>
<reference evidence="2 3" key="1">
    <citation type="submission" date="2016-04" db="EMBL/GenBank/DDBJ databases">
        <title>A degradative enzymes factory behind the ericoid mycorrhizal symbiosis.</title>
        <authorList>
            <consortium name="DOE Joint Genome Institute"/>
            <person name="Martino E."/>
            <person name="Morin E."/>
            <person name="Grelet G."/>
            <person name="Kuo A."/>
            <person name="Kohler A."/>
            <person name="Daghino S."/>
            <person name="Barry K."/>
            <person name="Choi C."/>
            <person name="Cichocki N."/>
            <person name="Clum A."/>
            <person name="Copeland A."/>
            <person name="Hainaut M."/>
            <person name="Haridas S."/>
            <person name="Labutti K."/>
            <person name="Lindquist E."/>
            <person name="Lipzen A."/>
            <person name="Khouja H.-R."/>
            <person name="Murat C."/>
            <person name="Ohm R."/>
            <person name="Olson A."/>
            <person name="Spatafora J."/>
            <person name="Veneault-Fourrey C."/>
            <person name="Henrissat B."/>
            <person name="Grigoriev I."/>
            <person name="Martin F."/>
            <person name="Perotto S."/>
        </authorList>
    </citation>
    <scope>NUCLEOTIDE SEQUENCE [LARGE SCALE GENOMIC DNA]</scope>
    <source>
        <strain evidence="2 3">E</strain>
    </source>
</reference>
<organism evidence="2 3">
    <name type="scientific">Hyaloscypha bicolor E</name>
    <dbReference type="NCBI Taxonomy" id="1095630"/>
    <lineage>
        <taxon>Eukaryota</taxon>
        <taxon>Fungi</taxon>
        <taxon>Dikarya</taxon>
        <taxon>Ascomycota</taxon>
        <taxon>Pezizomycotina</taxon>
        <taxon>Leotiomycetes</taxon>
        <taxon>Helotiales</taxon>
        <taxon>Hyaloscyphaceae</taxon>
        <taxon>Hyaloscypha</taxon>
        <taxon>Hyaloscypha bicolor</taxon>
    </lineage>
</organism>
<protein>
    <submittedName>
        <fullName evidence="2">HET-domain-containing protein</fullName>
    </submittedName>
</protein>
<dbReference type="AlphaFoldDB" id="A0A2J6T4L9"/>
<evidence type="ECO:0000313" key="3">
    <source>
        <dbReference type="Proteomes" id="UP000235371"/>
    </source>
</evidence>